<dbReference type="PANTHER" id="PTHR43133:SF51">
    <property type="entry name" value="RNA POLYMERASE SIGMA FACTOR"/>
    <property type="match status" value="1"/>
</dbReference>
<dbReference type="NCBIfam" id="TIGR02937">
    <property type="entry name" value="sigma70-ECF"/>
    <property type="match status" value="1"/>
</dbReference>
<feature type="domain" description="RNA polymerase sigma factor 70 region 4 type 2" evidence="6">
    <location>
        <begin position="125"/>
        <end position="174"/>
    </location>
</feature>
<keyword evidence="2" id="KW-0805">Transcription regulation</keyword>
<evidence type="ECO:0000313" key="8">
    <source>
        <dbReference type="Proteomes" id="UP000215215"/>
    </source>
</evidence>
<dbReference type="InterPro" id="IPR039425">
    <property type="entry name" value="RNA_pol_sigma-70-like"/>
</dbReference>
<dbReference type="GO" id="GO:0003677">
    <property type="term" value="F:DNA binding"/>
    <property type="evidence" value="ECO:0007669"/>
    <property type="project" value="InterPro"/>
</dbReference>
<sequence>MNKDIDKDFIGRLKSGDKRAFEKLFIEYKNMLYTIVNRMVYNKNKIDDLVSDIFVKIYKNIYQFDGRSKLSTWMYRIAYNHCLDHIRKAKSDPLESYEPLDSMFNLSSNGPDAEKMVLKEERARVLYALVDSMPERYRMALNFYYFEGISYNDIGEIMGIPMGTVKTYLFRAKVYLREKMKKSGVL</sequence>
<dbReference type="Proteomes" id="UP000215215">
    <property type="component" value="Unassembled WGS sequence"/>
</dbReference>
<evidence type="ECO:0008006" key="9">
    <source>
        <dbReference type="Google" id="ProtNLM"/>
    </source>
</evidence>
<dbReference type="AlphaFoldDB" id="A0A235BUA6"/>
<evidence type="ECO:0000256" key="3">
    <source>
        <dbReference type="ARBA" id="ARBA00023082"/>
    </source>
</evidence>
<evidence type="ECO:0000259" key="5">
    <source>
        <dbReference type="Pfam" id="PF04542"/>
    </source>
</evidence>
<evidence type="ECO:0000256" key="2">
    <source>
        <dbReference type="ARBA" id="ARBA00023015"/>
    </source>
</evidence>
<dbReference type="EMBL" id="NOZQ01000089">
    <property type="protein sequence ID" value="OYD16040.1"/>
    <property type="molecule type" value="Genomic_DNA"/>
</dbReference>
<keyword evidence="4" id="KW-0804">Transcription</keyword>
<evidence type="ECO:0000259" key="6">
    <source>
        <dbReference type="Pfam" id="PF08281"/>
    </source>
</evidence>
<dbReference type="InterPro" id="IPR007627">
    <property type="entry name" value="RNA_pol_sigma70_r2"/>
</dbReference>
<dbReference type="InterPro" id="IPR036388">
    <property type="entry name" value="WH-like_DNA-bd_sf"/>
</dbReference>
<reference evidence="7 8" key="1">
    <citation type="submission" date="2017-07" db="EMBL/GenBank/DDBJ databases">
        <title>Recovery of genomes from metagenomes via a dereplication, aggregation, and scoring strategy.</title>
        <authorList>
            <person name="Sieber C.M."/>
            <person name="Probst A.J."/>
            <person name="Sharrar A."/>
            <person name="Thomas B.C."/>
            <person name="Hess M."/>
            <person name="Tringe S.G."/>
            <person name="Banfield J.F."/>
        </authorList>
    </citation>
    <scope>NUCLEOTIDE SEQUENCE [LARGE SCALE GENOMIC DNA]</scope>
    <source>
        <strain evidence="7">JGI_Cruoil_03_44_89</strain>
    </source>
</reference>
<dbReference type="Gene3D" id="1.10.10.10">
    <property type="entry name" value="Winged helix-like DNA-binding domain superfamily/Winged helix DNA-binding domain"/>
    <property type="match status" value="1"/>
</dbReference>
<dbReference type="GO" id="GO:0006352">
    <property type="term" value="P:DNA-templated transcription initiation"/>
    <property type="evidence" value="ECO:0007669"/>
    <property type="project" value="InterPro"/>
</dbReference>
<gene>
    <name evidence="7" type="ORF">CH333_04385</name>
</gene>
<name>A0A235BUA6_UNCW3</name>
<comment type="similarity">
    <text evidence="1">Belongs to the sigma-70 factor family. ECF subfamily.</text>
</comment>
<evidence type="ECO:0000256" key="4">
    <source>
        <dbReference type="ARBA" id="ARBA00023163"/>
    </source>
</evidence>
<feature type="domain" description="RNA polymerase sigma-70 region 2" evidence="5">
    <location>
        <begin position="24"/>
        <end position="90"/>
    </location>
</feature>
<dbReference type="InterPro" id="IPR014284">
    <property type="entry name" value="RNA_pol_sigma-70_dom"/>
</dbReference>
<dbReference type="GO" id="GO:0016987">
    <property type="term" value="F:sigma factor activity"/>
    <property type="evidence" value="ECO:0007669"/>
    <property type="project" value="UniProtKB-KW"/>
</dbReference>
<comment type="caution">
    <text evidence="7">The sequence shown here is derived from an EMBL/GenBank/DDBJ whole genome shotgun (WGS) entry which is preliminary data.</text>
</comment>
<proteinExistence type="inferred from homology"/>
<organism evidence="7 8">
    <name type="scientific">candidate division WOR-3 bacterium JGI_Cruoil_03_44_89</name>
    <dbReference type="NCBI Taxonomy" id="1973748"/>
    <lineage>
        <taxon>Bacteria</taxon>
        <taxon>Bacteria division WOR-3</taxon>
    </lineage>
</organism>
<accession>A0A235BUA6</accession>
<dbReference type="SUPFAM" id="SSF88946">
    <property type="entry name" value="Sigma2 domain of RNA polymerase sigma factors"/>
    <property type="match status" value="1"/>
</dbReference>
<dbReference type="InterPro" id="IPR013325">
    <property type="entry name" value="RNA_pol_sigma_r2"/>
</dbReference>
<dbReference type="Pfam" id="PF04542">
    <property type="entry name" value="Sigma70_r2"/>
    <property type="match status" value="1"/>
</dbReference>
<keyword evidence="3" id="KW-0731">Sigma factor</keyword>
<evidence type="ECO:0000313" key="7">
    <source>
        <dbReference type="EMBL" id="OYD16040.1"/>
    </source>
</evidence>
<evidence type="ECO:0000256" key="1">
    <source>
        <dbReference type="ARBA" id="ARBA00010641"/>
    </source>
</evidence>
<dbReference type="SUPFAM" id="SSF88659">
    <property type="entry name" value="Sigma3 and sigma4 domains of RNA polymerase sigma factors"/>
    <property type="match status" value="1"/>
</dbReference>
<dbReference type="InterPro" id="IPR013249">
    <property type="entry name" value="RNA_pol_sigma70_r4_t2"/>
</dbReference>
<dbReference type="CDD" id="cd06171">
    <property type="entry name" value="Sigma70_r4"/>
    <property type="match status" value="1"/>
</dbReference>
<dbReference type="Pfam" id="PF08281">
    <property type="entry name" value="Sigma70_r4_2"/>
    <property type="match status" value="1"/>
</dbReference>
<dbReference type="PANTHER" id="PTHR43133">
    <property type="entry name" value="RNA POLYMERASE ECF-TYPE SIGMA FACTO"/>
    <property type="match status" value="1"/>
</dbReference>
<protein>
    <recommendedName>
        <fullName evidence="9">RNA polymerase subunit sigma-70</fullName>
    </recommendedName>
</protein>
<dbReference type="InterPro" id="IPR013324">
    <property type="entry name" value="RNA_pol_sigma_r3/r4-like"/>
</dbReference>
<dbReference type="Gene3D" id="1.10.1740.10">
    <property type="match status" value="1"/>
</dbReference>